<evidence type="ECO:0000313" key="5">
    <source>
        <dbReference type="Proteomes" id="UP001345827"/>
    </source>
</evidence>
<evidence type="ECO:0000256" key="1">
    <source>
        <dbReference type="ARBA" id="ARBA00022617"/>
    </source>
</evidence>
<dbReference type="Gene3D" id="1.20.910.10">
    <property type="entry name" value="Heme oxygenase-like"/>
    <property type="match status" value="1"/>
</dbReference>
<gene>
    <name evidence="4" type="ORF">LTR25_003705</name>
</gene>
<dbReference type="SUPFAM" id="SSF48613">
    <property type="entry name" value="Heme oxygenase-like"/>
    <property type="match status" value="1"/>
</dbReference>
<accession>A0AAV9QDD7</accession>
<proteinExistence type="predicted"/>
<dbReference type="GO" id="GO:0006788">
    <property type="term" value="P:heme oxidation"/>
    <property type="evidence" value="ECO:0007669"/>
    <property type="project" value="InterPro"/>
</dbReference>
<sequence>MDTTLGNNVRHALLAELHAATREKHHALNMQITARLPLCLPPHANNPLLYAKGMVVFGQIYSAFENFLEASLASGSLDNRVRDVYQCLHFHSLIRTNRLRDDVDSLKSRLDCDQSSDIDLLSQQSTVFASRITAALSARPHVLLAYAWAMYLALFNGGRWIRRQLVSPGSNFWNADAFPLSFWDFGDGSGEDEEDEALKLRFKDSLLAASSLLTEAEKEDVIEEAKRLFDVCSEMVLFLDEAVADAGCLKLDSPQEGSVRATGPRYLAPTSSVAFAWSYITSTLTFVRTTTRSAWERRVQAVD</sequence>
<dbReference type="CDD" id="cd19165">
    <property type="entry name" value="HemeO"/>
    <property type="match status" value="1"/>
</dbReference>
<evidence type="ECO:0000256" key="3">
    <source>
        <dbReference type="ARBA" id="ARBA00023004"/>
    </source>
</evidence>
<evidence type="ECO:0008006" key="6">
    <source>
        <dbReference type="Google" id="ProtNLM"/>
    </source>
</evidence>
<dbReference type="InterPro" id="IPR016084">
    <property type="entry name" value="Haem_Oase-like_multi-hlx"/>
</dbReference>
<protein>
    <recommendedName>
        <fullName evidence="6">Heme oxygenase</fullName>
    </recommendedName>
</protein>
<dbReference type="InterPro" id="IPR016053">
    <property type="entry name" value="Haem_Oase-like"/>
</dbReference>
<keyword evidence="3" id="KW-0408">Iron</keyword>
<dbReference type="InterPro" id="IPR002051">
    <property type="entry name" value="Haem_Oase"/>
</dbReference>
<evidence type="ECO:0000256" key="2">
    <source>
        <dbReference type="ARBA" id="ARBA00022723"/>
    </source>
</evidence>
<reference evidence="4 5" key="1">
    <citation type="submission" date="2023-06" db="EMBL/GenBank/DDBJ databases">
        <title>Black Yeasts Isolated from many extreme environments.</title>
        <authorList>
            <person name="Coleine C."/>
            <person name="Stajich J.E."/>
            <person name="Selbmann L."/>
        </authorList>
    </citation>
    <scope>NUCLEOTIDE SEQUENCE [LARGE SCALE GENOMIC DNA]</scope>
    <source>
        <strain evidence="4 5">CCFEE 5887</strain>
    </source>
</reference>
<organism evidence="4 5">
    <name type="scientific">Vermiconidia calcicola</name>
    <dbReference type="NCBI Taxonomy" id="1690605"/>
    <lineage>
        <taxon>Eukaryota</taxon>
        <taxon>Fungi</taxon>
        <taxon>Dikarya</taxon>
        <taxon>Ascomycota</taxon>
        <taxon>Pezizomycotina</taxon>
        <taxon>Dothideomycetes</taxon>
        <taxon>Dothideomycetidae</taxon>
        <taxon>Mycosphaerellales</taxon>
        <taxon>Extremaceae</taxon>
        <taxon>Vermiconidia</taxon>
    </lineage>
</organism>
<dbReference type="GO" id="GO:0046872">
    <property type="term" value="F:metal ion binding"/>
    <property type="evidence" value="ECO:0007669"/>
    <property type="project" value="UniProtKB-KW"/>
</dbReference>
<dbReference type="Proteomes" id="UP001345827">
    <property type="component" value="Unassembled WGS sequence"/>
</dbReference>
<keyword evidence="1" id="KW-0349">Heme</keyword>
<dbReference type="PANTHER" id="PTHR10720">
    <property type="entry name" value="HEME OXYGENASE"/>
    <property type="match status" value="1"/>
</dbReference>
<evidence type="ECO:0000313" key="4">
    <source>
        <dbReference type="EMBL" id="KAK5540000.1"/>
    </source>
</evidence>
<name>A0AAV9QDD7_9PEZI</name>
<dbReference type="AlphaFoldDB" id="A0AAV9QDD7"/>
<keyword evidence="5" id="KW-1185">Reference proteome</keyword>
<dbReference type="EMBL" id="JAXLQG010000005">
    <property type="protein sequence ID" value="KAK5540000.1"/>
    <property type="molecule type" value="Genomic_DNA"/>
</dbReference>
<dbReference type="Pfam" id="PF01126">
    <property type="entry name" value="Heme_oxygenase"/>
    <property type="match status" value="1"/>
</dbReference>
<dbReference type="GO" id="GO:0004392">
    <property type="term" value="F:heme oxygenase (decyclizing) activity"/>
    <property type="evidence" value="ECO:0007669"/>
    <property type="project" value="InterPro"/>
</dbReference>
<comment type="caution">
    <text evidence="4">The sequence shown here is derived from an EMBL/GenBank/DDBJ whole genome shotgun (WGS) entry which is preliminary data.</text>
</comment>
<keyword evidence="2" id="KW-0479">Metal-binding</keyword>
<dbReference type="PANTHER" id="PTHR10720:SF0">
    <property type="entry name" value="HEME OXYGENASE"/>
    <property type="match status" value="1"/>
</dbReference>